<feature type="region of interest" description="Disordered" evidence="1">
    <location>
        <begin position="1"/>
        <end position="74"/>
    </location>
</feature>
<proteinExistence type="predicted"/>
<evidence type="ECO:0000313" key="2">
    <source>
        <dbReference type="EMBL" id="OAY21798.1"/>
    </source>
</evidence>
<sequence>MGNSRSKARNSKEEEALPEVSRTKDQPEAIQTDKKVNKRVTAVQEAPQKSTEADGGDGDGEIVSTDLEDIIGRPETRFTIDPTYHQKMIASSLQASSLTENTSGENEDTSGENEEKK</sequence>
<name>A0A199UBF7_MANES</name>
<feature type="compositionally biased region" description="Basic and acidic residues" evidence="1">
    <location>
        <begin position="10"/>
        <end position="35"/>
    </location>
</feature>
<feature type="compositionally biased region" description="Polar residues" evidence="1">
    <location>
        <begin position="91"/>
        <end position="104"/>
    </location>
</feature>
<accession>A0A199UBF7</accession>
<feature type="region of interest" description="Disordered" evidence="1">
    <location>
        <begin position="91"/>
        <end position="117"/>
    </location>
</feature>
<feature type="compositionally biased region" description="Acidic residues" evidence="1">
    <location>
        <begin position="105"/>
        <end position="117"/>
    </location>
</feature>
<gene>
    <name evidence="2" type="ORF">MANES_S056300</name>
</gene>
<dbReference type="AlphaFoldDB" id="A0A199UBF7"/>
<reference evidence="2" key="1">
    <citation type="submission" date="2016-02" db="EMBL/GenBank/DDBJ databases">
        <title>WGS assembly of Manihot esculenta.</title>
        <authorList>
            <person name="Bredeson J.V."/>
            <person name="Prochnik S.E."/>
            <person name="Lyons J.B."/>
            <person name="Schmutz J."/>
            <person name="Grimwood J."/>
            <person name="Vrebalov J."/>
            <person name="Bart R.S."/>
            <person name="Amuge T."/>
            <person name="Ferguson M.E."/>
            <person name="Green R."/>
            <person name="Putnam N."/>
            <person name="Stites J."/>
            <person name="Rounsley S."/>
            <person name="Rokhsar D.S."/>
        </authorList>
    </citation>
    <scope>NUCLEOTIDE SEQUENCE [LARGE SCALE GENOMIC DNA]</scope>
    <source>
        <tissue evidence="2">Leaf</tissue>
    </source>
</reference>
<evidence type="ECO:0000256" key="1">
    <source>
        <dbReference type="SAM" id="MobiDB-lite"/>
    </source>
</evidence>
<protein>
    <submittedName>
        <fullName evidence="2">Uncharacterized protein</fullName>
    </submittedName>
</protein>
<dbReference type="EMBL" id="KV450653">
    <property type="protein sequence ID" value="OAY21798.1"/>
    <property type="molecule type" value="Genomic_DNA"/>
</dbReference>
<organism evidence="2">
    <name type="scientific">Manihot esculenta</name>
    <name type="common">Cassava</name>
    <name type="synonym">Jatropha manihot</name>
    <dbReference type="NCBI Taxonomy" id="3983"/>
    <lineage>
        <taxon>Eukaryota</taxon>
        <taxon>Viridiplantae</taxon>
        <taxon>Streptophyta</taxon>
        <taxon>Embryophyta</taxon>
        <taxon>Tracheophyta</taxon>
        <taxon>Spermatophyta</taxon>
        <taxon>Magnoliopsida</taxon>
        <taxon>eudicotyledons</taxon>
        <taxon>Gunneridae</taxon>
        <taxon>Pentapetalae</taxon>
        <taxon>rosids</taxon>
        <taxon>fabids</taxon>
        <taxon>Malpighiales</taxon>
        <taxon>Euphorbiaceae</taxon>
        <taxon>Crotonoideae</taxon>
        <taxon>Manihoteae</taxon>
        <taxon>Manihot</taxon>
    </lineage>
</organism>